<reference evidence="4 5" key="1">
    <citation type="journal article" date="2018" name="Nat. Ecol. Evol.">
        <title>Genomic signatures of mitonuclear coevolution across populations of Tigriopus californicus.</title>
        <authorList>
            <person name="Barreto F.S."/>
            <person name="Watson E.T."/>
            <person name="Lima T.G."/>
            <person name="Willett C.S."/>
            <person name="Edmands S."/>
            <person name="Li W."/>
            <person name="Burton R.S."/>
        </authorList>
    </citation>
    <scope>NUCLEOTIDE SEQUENCE [LARGE SCALE GENOMIC DNA]</scope>
    <source>
        <strain evidence="4 5">San Diego</strain>
    </source>
</reference>
<dbReference type="AlphaFoldDB" id="A0A553PBL6"/>
<protein>
    <recommendedName>
        <fullName evidence="3">PX domain-containing protein</fullName>
    </recommendedName>
</protein>
<dbReference type="PANTHER" id="PTHR22999">
    <property type="entry name" value="PX SERINE/THREONINE KINASE PXK"/>
    <property type="match status" value="1"/>
</dbReference>
<feature type="domain" description="PX" evidence="3">
    <location>
        <begin position="25"/>
        <end position="153"/>
    </location>
</feature>
<evidence type="ECO:0000256" key="1">
    <source>
        <dbReference type="ARBA" id="ARBA00004496"/>
    </source>
</evidence>
<dbReference type="STRING" id="6832.A0A553PBL6"/>
<name>A0A553PBL6_TIGCA</name>
<evidence type="ECO:0000313" key="5">
    <source>
        <dbReference type="Proteomes" id="UP000318571"/>
    </source>
</evidence>
<dbReference type="GO" id="GO:0008333">
    <property type="term" value="P:endosome to lysosome transport"/>
    <property type="evidence" value="ECO:0007669"/>
    <property type="project" value="TreeGrafter"/>
</dbReference>
<dbReference type="Proteomes" id="UP000318571">
    <property type="component" value="Chromosome 2"/>
</dbReference>
<sequence>MLIESIAEIRNMALERVKIRLGPDEALLFQVKIIGNDTNEKGGFVEYIVQTSHLPSSANYALSDLSSLQKLELLSWTVRRRYSDFRNLKAVIQESSGLDFSFPAKKITGNLNEDFVASRQSGLQGFLDQVLAHPYLRTSTALKRFLDDVSWRDNFQGIVRQFDVLNLCND</sequence>
<evidence type="ECO:0000313" key="4">
    <source>
        <dbReference type="EMBL" id="TRY75081.1"/>
    </source>
</evidence>
<dbReference type="SMART" id="SM00312">
    <property type="entry name" value="PX"/>
    <property type="match status" value="1"/>
</dbReference>
<dbReference type="InterPro" id="IPR051837">
    <property type="entry name" value="SortingNexin/PXDomain-PKLike"/>
</dbReference>
<dbReference type="SUPFAM" id="SSF64268">
    <property type="entry name" value="PX domain"/>
    <property type="match status" value="1"/>
</dbReference>
<dbReference type="GO" id="GO:0035091">
    <property type="term" value="F:phosphatidylinositol binding"/>
    <property type="evidence" value="ECO:0007669"/>
    <property type="project" value="InterPro"/>
</dbReference>
<dbReference type="GO" id="GO:0005769">
    <property type="term" value="C:early endosome"/>
    <property type="evidence" value="ECO:0007669"/>
    <property type="project" value="TreeGrafter"/>
</dbReference>
<dbReference type="Pfam" id="PF00787">
    <property type="entry name" value="PX"/>
    <property type="match status" value="1"/>
</dbReference>
<keyword evidence="5" id="KW-1185">Reference proteome</keyword>
<dbReference type="PANTHER" id="PTHR22999:SF40">
    <property type="entry name" value="PX DOMAIN-CONTAINING PROTEIN KINASE-LIKE PROTEIN"/>
    <property type="match status" value="1"/>
</dbReference>
<dbReference type="PROSITE" id="PS50195">
    <property type="entry name" value="PX"/>
    <property type="match status" value="1"/>
</dbReference>
<dbReference type="GO" id="GO:0045022">
    <property type="term" value="P:early endosome to late endosome transport"/>
    <property type="evidence" value="ECO:0007669"/>
    <property type="project" value="TreeGrafter"/>
</dbReference>
<accession>A0A553PBL6</accession>
<proteinExistence type="predicted"/>
<dbReference type="Gene3D" id="3.30.1520.10">
    <property type="entry name" value="Phox-like domain"/>
    <property type="match status" value="1"/>
</dbReference>
<evidence type="ECO:0000256" key="2">
    <source>
        <dbReference type="ARBA" id="ARBA00022490"/>
    </source>
</evidence>
<dbReference type="InterPro" id="IPR036871">
    <property type="entry name" value="PX_dom_sf"/>
</dbReference>
<comment type="caution">
    <text evidence="4">The sequence shown here is derived from an EMBL/GenBank/DDBJ whole genome shotgun (WGS) entry which is preliminary data.</text>
</comment>
<dbReference type="GO" id="GO:0006622">
    <property type="term" value="P:protein targeting to lysosome"/>
    <property type="evidence" value="ECO:0007669"/>
    <property type="project" value="TreeGrafter"/>
</dbReference>
<dbReference type="GO" id="GO:0005770">
    <property type="term" value="C:late endosome"/>
    <property type="evidence" value="ECO:0007669"/>
    <property type="project" value="TreeGrafter"/>
</dbReference>
<gene>
    <name evidence="4" type="ORF">TCAL_10804</name>
</gene>
<dbReference type="InterPro" id="IPR001683">
    <property type="entry name" value="PX_dom"/>
</dbReference>
<dbReference type="GO" id="GO:0005886">
    <property type="term" value="C:plasma membrane"/>
    <property type="evidence" value="ECO:0007669"/>
    <property type="project" value="TreeGrafter"/>
</dbReference>
<keyword evidence="2" id="KW-0963">Cytoplasm</keyword>
<dbReference type="GO" id="GO:0043271">
    <property type="term" value="P:negative regulation of monoatomic ion transport"/>
    <property type="evidence" value="ECO:0007669"/>
    <property type="project" value="TreeGrafter"/>
</dbReference>
<evidence type="ECO:0000259" key="3">
    <source>
        <dbReference type="PROSITE" id="PS50195"/>
    </source>
</evidence>
<organism evidence="4 5">
    <name type="scientific">Tigriopus californicus</name>
    <name type="common">Marine copepod</name>
    <dbReference type="NCBI Taxonomy" id="6832"/>
    <lineage>
        <taxon>Eukaryota</taxon>
        <taxon>Metazoa</taxon>
        <taxon>Ecdysozoa</taxon>
        <taxon>Arthropoda</taxon>
        <taxon>Crustacea</taxon>
        <taxon>Multicrustacea</taxon>
        <taxon>Hexanauplia</taxon>
        <taxon>Copepoda</taxon>
        <taxon>Harpacticoida</taxon>
        <taxon>Harpacticidae</taxon>
        <taxon>Tigriopus</taxon>
    </lineage>
</organism>
<comment type="subcellular location">
    <subcellularLocation>
        <location evidence="1">Cytoplasm</location>
    </subcellularLocation>
</comment>
<dbReference type="EMBL" id="VCGU01000005">
    <property type="protein sequence ID" value="TRY75081.1"/>
    <property type="molecule type" value="Genomic_DNA"/>
</dbReference>